<dbReference type="OrthoDB" id="4508041at2759"/>
<accession>A0A5N6U4A1</accession>
<evidence type="ECO:0000313" key="2">
    <source>
        <dbReference type="Proteomes" id="UP000325780"/>
    </source>
</evidence>
<sequence length="59" mass="6695">MLFLDTTLLPYSPIETLLNPITSIWPWLVSKISSDGVLDSDQSDPLVLRPQQEREIKAI</sequence>
<protein>
    <submittedName>
        <fullName evidence="1">Uncharacterized protein</fullName>
    </submittedName>
</protein>
<name>A0A5N6U4A1_ASPAV</name>
<reference evidence="1 2" key="1">
    <citation type="submission" date="2019-04" db="EMBL/GenBank/DDBJ databases">
        <title>Friends and foes A comparative genomics study of 23 Aspergillus species from section Flavi.</title>
        <authorList>
            <consortium name="DOE Joint Genome Institute"/>
            <person name="Kjaerbolling I."/>
            <person name="Vesth T."/>
            <person name="Frisvad J.C."/>
            <person name="Nybo J.L."/>
            <person name="Theobald S."/>
            <person name="Kildgaard S."/>
            <person name="Isbrandt T."/>
            <person name="Kuo A."/>
            <person name="Sato A."/>
            <person name="Lyhne E.K."/>
            <person name="Kogle M.E."/>
            <person name="Wiebenga A."/>
            <person name="Kun R.S."/>
            <person name="Lubbers R.J."/>
            <person name="Makela M.R."/>
            <person name="Barry K."/>
            <person name="Chovatia M."/>
            <person name="Clum A."/>
            <person name="Daum C."/>
            <person name="Haridas S."/>
            <person name="He G."/>
            <person name="LaButti K."/>
            <person name="Lipzen A."/>
            <person name="Mondo S."/>
            <person name="Riley R."/>
            <person name="Salamov A."/>
            <person name="Simmons B.A."/>
            <person name="Magnuson J.K."/>
            <person name="Henrissat B."/>
            <person name="Mortensen U.H."/>
            <person name="Larsen T.O."/>
            <person name="Devries R.P."/>
            <person name="Grigoriev I.V."/>
            <person name="Machida M."/>
            <person name="Baker S.E."/>
            <person name="Andersen M.R."/>
        </authorList>
    </citation>
    <scope>NUCLEOTIDE SEQUENCE [LARGE SCALE GENOMIC DNA]</scope>
    <source>
        <strain evidence="1 2">IBT 18842</strain>
    </source>
</reference>
<dbReference type="AlphaFoldDB" id="A0A5N6U4A1"/>
<dbReference type="Proteomes" id="UP000325780">
    <property type="component" value="Unassembled WGS sequence"/>
</dbReference>
<dbReference type="EMBL" id="ML742039">
    <property type="protein sequence ID" value="KAE8153465.1"/>
    <property type="molecule type" value="Genomic_DNA"/>
</dbReference>
<organism evidence="1 2">
    <name type="scientific">Aspergillus avenaceus</name>
    <dbReference type="NCBI Taxonomy" id="36643"/>
    <lineage>
        <taxon>Eukaryota</taxon>
        <taxon>Fungi</taxon>
        <taxon>Dikarya</taxon>
        <taxon>Ascomycota</taxon>
        <taxon>Pezizomycotina</taxon>
        <taxon>Eurotiomycetes</taxon>
        <taxon>Eurotiomycetidae</taxon>
        <taxon>Eurotiales</taxon>
        <taxon>Aspergillaceae</taxon>
        <taxon>Aspergillus</taxon>
        <taxon>Aspergillus subgen. Circumdati</taxon>
    </lineage>
</organism>
<proteinExistence type="predicted"/>
<keyword evidence="2" id="KW-1185">Reference proteome</keyword>
<gene>
    <name evidence="1" type="ORF">BDV25DRAFT_149531</name>
</gene>
<evidence type="ECO:0000313" key="1">
    <source>
        <dbReference type="EMBL" id="KAE8153465.1"/>
    </source>
</evidence>